<comment type="similarity">
    <text evidence="2 7">Belongs to the precorrin methyltransferase family.</text>
</comment>
<dbReference type="InterPro" id="IPR014777">
    <property type="entry name" value="4pyrrole_Mease_sub1"/>
</dbReference>
<evidence type="ECO:0000313" key="12">
    <source>
        <dbReference type="Proteomes" id="UP000260828"/>
    </source>
</evidence>
<dbReference type="RefSeq" id="WP_006875344.1">
    <property type="nucleotide sequence ID" value="NZ_CABIWA010000011.1"/>
</dbReference>
<gene>
    <name evidence="9" type="primary">cbiL</name>
    <name evidence="10" type="synonym">cobI</name>
    <name evidence="10" type="ORF">DXC40_01870</name>
    <name evidence="9" type="ORF">ERS852551_01375</name>
</gene>
<protein>
    <submittedName>
        <fullName evidence="9 10">Precorrin-2 C(20)-methyltransferase</fullName>
        <ecNumber evidence="9">2.1.1.151</ecNumber>
        <ecNumber evidence="10">2.1.1.130</ecNumber>
    </submittedName>
</protein>
<keyword evidence="6" id="KW-0949">S-adenosyl-L-methionine</keyword>
<evidence type="ECO:0000256" key="4">
    <source>
        <dbReference type="ARBA" id="ARBA00022603"/>
    </source>
</evidence>
<feature type="domain" description="Tetrapyrrole methylase" evidence="8">
    <location>
        <begin position="5"/>
        <end position="209"/>
    </location>
</feature>
<dbReference type="InterPro" id="IPR014776">
    <property type="entry name" value="4pyrrole_Mease_sub2"/>
</dbReference>
<dbReference type="GO" id="GO:0043781">
    <property type="term" value="F:cobalt-factor II C20-methyltransferase activity"/>
    <property type="evidence" value="ECO:0007669"/>
    <property type="project" value="UniProtKB-EC"/>
</dbReference>
<keyword evidence="4 9" id="KW-0489">Methyltransferase</keyword>
<keyword evidence="5 9" id="KW-0808">Transferase</keyword>
<dbReference type="AlphaFoldDB" id="A0A174PM36"/>
<dbReference type="GO" id="GO:0032259">
    <property type="term" value="P:methylation"/>
    <property type="evidence" value="ECO:0007669"/>
    <property type="project" value="UniProtKB-KW"/>
</dbReference>
<keyword evidence="3" id="KW-0169">Cobalamin biosynthesis</keyword>
<dbReference type="GeneID" id="72465405"/>
<dbReference type="Gene3D" id="3.30.950.10">
    <property type="entry name" value="Methyltransferase, Cobalt-precorrin-4 Transmethylase, Domain 2"/>
    <property type="match status" value="1"/>
</dbReference>
<evidence type="ECO:0000256" key="2">
    <source>
        <dbReference type="ARBA" id="ARBA00005879"/>
    </source>
</evidence>
<accession>A0A174PM36</accession>
<dbReference type="UniPathway" id="UPA00148"/>
<dbReference type="GO" id="GO:0009236">
    <property type="term" value="P:cobalamin biosynthetic process"/>
    <property type="evidence" value="ECO:0007669"/>
    <property type="project" value="UniProtKB-UniRule"/>
</dbReference>
<proteinExistence type="inferred from homology"/>
<evidence type="ECO:0000256" key="7">
    <source>
        <dbReference type="PIRNR" id="PIRNR036427"/>
    </source>
</evidence>
<dbReference type="CDD" id="cd11645">
    <property type="entry name" value="Precorrin_2_C20_MT"/>
    <property type="match status" value="1"/>
</dbReference>
<dbReference type="OrthoDB" id="9804789at2"/>
<name>A0A174PM36_9FIRM</name>
<dbReference type="SUPFAM" id="SSF53790">
    <property type="entry name" value="Tetrapyrrole methylase"/>
    <property type="match status" value="1"/>
</dbReference>
<organism evidence="9 11">
    <name type="scientific">Anaerotruncus colihominis</name>
    <dbReference type="NCBI Taxonomy" id="169435"/>
    <lineage>
        <taxon>Bacteria</taxon>
        <taxon>Bacillati</taxon>
        <taxon>Bacillota</taxon>
        <taxon>Clostridia</taxon>
        <taxon>Eubacteriales</taxon>
        <taxon>Oscillospiraceae</taxon>
        <taxon>Anaerotruncus</taxon>
    </lineage>
</organism>
<dbReference type="PIRSF" id="PIRSF036427">
    <property type="entry name" value="Precrrn-2_mtase"/>
    <property type="match status" value="1"/>
</dbReference>
<dbReference type="Pfam" id="PF00590">
    <property type="entry name" value="TP_methylase"/>
    <property type="match status" value="1"/>
</dbReference>
<dbReference type="Gene3D" id="3.40.1010.10">
    <property type="entry name" value="Cobalt-precorrin-4 Transmethylase, Domain 1"/>
    <property type="match status" value="1"/>
</dbReference>
<dbReference type="EC" id="2.1.1.130" evidence="10"/>
<dbReference type="InterPro" id="IPR000878">
    <property type="entry name" value="4pyrrol_Mease"/>
</dbReference>
<dbReference type="Proteomes" id="UP000260828">
    <property type="component" value="Unassembled WGS sequence"/>
</dbReference>
<evidence type="ECO:0000259" key="8">
    <source>
        <dbReference type="Pfam" id="PF00590"/>
    </source>
</evidence>
<dbReference type="EMBL" id="QVME01000001">
    <property type="protein sequence ID" value="RGE69834.1"/>
    <property type="molecule type" value="Genomic_DNA"/>
</dbReference>
<comment type="pathway">
    <text evidence="1">Cofactor biosynthesis; adenosylcobalamin biosynthesis.</text>
</comment>
<evidence type="ECO:0000256" key="1">
    <source>
        <dbReference type="ARBA" id="ARBA00004953"/>
    </source>
</evidence>
<dbReference type="InterPro" id="IPR006364">
    <property type="entry name" value="CobI/CbiL/CobIJ_dom"/>
</dbReference>
<evidence type="ECO:0000313" key="10">
    <source>
        <dbReference type="EMBL" id="RGE69834.1"/>
    </source>
</evidence>
<dbReference type="InterPro" id="IPR035996">
    <property type="entry name" value="4pyrrol_Methylase_sf"/>
</dbReference>
<evidence type="ECO:0000256" key="3">
    <source>
        <dbReference type="ARBA" id="ARBA00022573"/>
    </source>
</evidence>
<dbReference type="InterPro" id="IPR012382">
    <property type="entry name" value="CobI/CbiL"/>
</dbReference>
<evidence type="ECO:0000313" key="9">
    <source>
        <dbReference type="EMBL" id="CUP62063.1"/>
    </source>
</evidence>
<reference evidence="10 12" key="2">
    <citation type="submission" date="2018-08" db="EMBL/GenBank/DDBJ databases">
        <title>A genome reference for cultivated species of the human gut microbiota.</title>
        <authorList>
            <person name="Zou Y."/>
            <person name="Xue W."/>
            <person name="Luo G."/>
        </authorList>
    </citation>
    <scope>NUCLEOTIDE SEQUENCE [LARGE SCALE GENOMIC DNA]</scope>
    <source>
        <strain evidence="10 12">TF05-12AC</strain>
    </source>
</reference>
<evidence type="ECO:0000256" key="6">
    <source>
        <dbReference type="ARBA" id="ARBA00022691"/>
    </source>
</evidence>
<dbReference type="NCBIfam" id="TIGR01467">
    <property type="entry name" value="cobI_cbiL"/>
    <property type="match status" value="1"/>
</dbReference>
<reference evidence="9 11" key="1">
    <citation type="submission" date="2015-09" db="EMBL/GenBank/DDBJ databases">
        <authorList>
            <consortium name="Pathogen Informatics"/>
        </authorList>
    </citation>
    <scope>NUCLEOTIDE SEQUENCE [LARGE SCALE GENOMIC DNA]</scope>
    <source>
        <strain evidence="9 11">2789STDY5834939</strain>
    </source>
</reference>
<dbReference type="PANTHER" id="PTHR43467">
    <property type="entry name" value="COBALT-PRECORRIN-2 C(20)-METHYLTRANSFERASE"/>
    <property type="match status" value="1"/>
</dbReference>
<evidence type="ECO:0000256" key="5">
    <source>
        <dbReference type="ARBA" id="ARBA00022679"/>
    </source>
</evidence>
<dbReference type="EMBL" id="CZBE01000008">
    <property type="protein sequence ID" value="CUP62063.1"/>
    <property type="molecule type" value="Genomic_DNA"/>
</dbReference>
<dbReference type="GO" id="GO:0030788">
    <property type="term" value="F:precorrin-2 C20-methyltransferase activity"/>
    <property type="evidence" value="ECO:0007669"/>
    <property type="project" value="UniProtKB-EC"/>
</dbReference>
<dbReference type="EC" id="2.1.1.151" evidence="9"/>
<dbReference type="PANTHER" id="PTHR43467:SF2">
    <property type="entry name" value="COBALT-PRECORRIN-2 C(20)-METHYLTRANSFERASE"/>
    <property type="match status" value="1"/>
</dbReference>
<evidence type="ECO:0000313" key="11">
    <source>
        <dbReference type="Proteomes" id="UP000095765"/>
    </source>
</evidence>
<sequence length="230" mass="24673">MNGIFYGVSVGPGDPELLTLKAVRIIRTCDVIAVPRSSENGEQVALEIARAAVPELSQKEIVPLDMPMTHDAAVLEKARAQAVETIINYLKQGSSVAFLTIGDVSIYSTYGYLHGRVIGRGYTAKMVAGVPSFCAAAARLGESLTEPKLPVHLIPAAYGGVAESLDLPGTKVLMKSGKTLKQTIDALRACGRTDVRIVQRCGLPGERVFYNLDEWDNPGEYLSIVIVKDG</sequence>
<dbReference type="Proteomes" id="UP000095765">
    <property type="component" value="Unassembled WGS sequence"/>
</dbReference>